<gene>
    <name evidence="2" type="ORF">DFR50_11287</name>
</gene>
<sequence length="157" mass="16321">MIHQSRASCLAATLVACALSGCGVTPVTPNVDTPGMPNAEVALQRSMDETARELARIGAVQPEAAVAAKATVVPGELDRVVAMSWNGALDGAVRKLAETIGYRAVVTGAATRAVTVVVEPAPQRVYDILQGLGDQAGDAAIVRVDPQHQRLEVIYHG</sequence>
<dbReference type="Proteomes" id="UP000253529">
    <property type="component" value="Unassembled WGS sequence"/>
</dbReference>
<dbReference type="PROSITE" id="PS51257">
    <property type="entry name" value="PROKAR_LIPOPROTEIN"/>
    <property type="match status" value="1"/>
</dbReference>
<keyword evidence="1" id="KW-0732">Signal</keyword>
<dbReference type="InterPro" id="IPR031817">
    <property type="entry name" value="DotD"/>
</dbReference>
<accession>A0A366FEN9</accession>
<comment type="caution">
    <text evidence="2">The sequence shown here is derived from an EMBL/GenBank/DDBJ whole genome shotgun (WGS) entry which is preliminary data.</text>
</comment>
<dbReference type="InterPro" id="IPR038140">
    <property type="entry name" value="DotD_sf"/>
</dbReference>
<feature type="signal peptide" evidence="1">
    <location>
        <begin position="1"/>
        <end position="18"/>
    </location>
</feature>
<proteinExistence type="predicted"/>
<evidence type="ECO:0000313" key="3">
    <source>
        <dbReference type="Proteomes" id="UP000253529"/>
    </source>
</evidence>
<organism evidence="2 3">
    <name type="scientific">Roseiarcus fermentans</name>
    <dbReference type="NCBI Taxonomy" id="1473586"/>
    <lineage>
        <taxon>Bacteria</taxon>
        <taxon>Pseudomonadati</taxon>
        <taxon>Pseudomonadota</taxon>
        <taxon>Alphaproteobacteria</taxon>
        <taxon>Hyphomicrobiales</taxon>
        <taxon>Roseiarcaceae</taxon>
        <taxon>Roseiarcus</taxon>
    </lineage>
</organism>
<dbReference type="RefSeq" id="WP_170153187.1">
    <property type="nucleotide sequence ID" value="NZ_QNRK01000012.1"/>
</dbReference>
<evidence type="ECO:0000256" key="1">
    <source>
        <dbReference type="SAM" id="SignalP"/>
    </source>
</evidence>
<reference evidence="2 3" key="1">
    <citation type="submission" date="2018-06" db="EMBL/GenBank/DDBJ databases">
        <title>Genomic Encyclopedia of Type Strains, Phase IV (KMG-IV): sequencing the most valuable type-strain genomes for metagenomic binning, comparative biology and taxonomic classification.</title>
        <authorList>
            <person name="Goeker M."/>
        </authorList>
    </citation>
    <scope>NUCLEOTIDE SEQUENCE [LARGE SCALE GENOMIC DNA]</scope>
    <source>
        <strain evidence="2 3">DSM 24875</strain>
    </source>
</reference>
<dbReference type="EMBL" id="QNRK01000012">
    <property type="protein sequence ID" value="RBP13118.1"/>
    <property type="molecule type" value="Genomic_DNA"/>
</dbReference>
<feature type="chain" id="PRO_5016985249" evidence="1">
    <location>
        <begin position="19"/>
        <end position="157"/>
    </location>
</feature>
<dbReference type="AlphaFoldDB" id="A0A366FEN9"/>
<keyword evidence="3" id="KW-1185">Reference proteome</keyword>
<protein>
    <submittedName>
        <fullName evidence="2">DotD protein</fullName>
    </submittedName>
</protein>
<dbReference type="Gene3D" id="3.55.50.60">
    <property type="entry name" value="DotD protein"/>
    <property type="match status" value="1"/>
</dbReference>
<name>A0A366FEN9_9HYPH</name>
<dbReference type="Pfam" id="PF16816">
    <property type="entry name" value="DotD"/>
    <property type="match status" value="1"/>
</dbReference>
<evidence type="ECO:0000313" key="2">
    <source>
        <dbReference type="EMBL" id="RBP13118.1"/>
    </source>
</evidence>